<feature type="domain" description="Threonyl/alanyl tRNA synthetase SAD" evidence="5">
    <location>
        <begin position="230"/>
        <end position="273"/>
    </location>
</feature>
<evidence type="ECO:0000313" key="7">
    <source>
        <dbReference type="Proteomes" id="UP000799440"/>
    </source>
</evidence>
<dbReference type="Gene3D" id="2.40.30.130">
    <property type="match status" value="1"/>
</dbReference>
<dbReference type="GO" id="GO:0046872">
    <property type="term" value="F:metal ion binding"/>
    <property type="evidence" value="ECO:0007669"/>
    <property type="project" value="UniProtKB-KW"/>
</dbReference>
<feature type="region of interest" description="Disordered" evidence="4">
    <location>
        <begin position="37"/>
        <end position="65"/>
    </location>
</feature>
<proteinExistence type="predicted"/>
<keyword evidence="7" id="KW-1185">Reference proteome</keyword>
<dbReference type="PANTHER" id="PTHR43462:SF1">
    <property type="entry name" value="ALANYL-TRNA EDITING PROTEIN AARSD1"/>
    <property type="match status" value="1"/>
</dbReference>
<protein>
    <submittedName>
        <fullName evidence="6">ThrRS/AlaRS common domain-containing protein</fullName>
    </submittedName>
</protein>
<dbReference type="InterPro" id="IPR012947">
    <property type="entry name" value="tRNA_SAD"/>
</dbReference>
<keyword evidence="2" id="KW-0479">Metal-binding</keyword>
<dbReference type="EMBL" id="MU006572">
    <property type="protein sequence ID" value="KAF2747622.1"/>
    <property type="molecule type" value="Genomic_DNA"/>
</dbReference>
<keyword evidence="3" id="KW-0862">Zinc</keyword>
<gene>
    <name evidence="6" type="ORF">M011DRAFT_402397</name>
</gene>
<name>A0A6A6VAI9_9PLEO</name>
<comment type="cofactor">
    <cofactor evidence="1">
        <name>Zn(2+)</name>
        <dbReference type="ChEBI" id="CHEBI:29105"/>
    </cofactor>
</comment>
<evidence type="ECO:0000256" key="2">
    <source>
        <dbReference type="ARBA" id="ARBA00022723"/>
    </source>
</evidence>
<dbReference type="GO" id="GO:0005524">
    <property type="term" value="F:ATP binding"/>
    <property type="evidence" value="ECO:0007669"/>
    <property type="project" value="InterPro"/>
</dbReference>
<evidence type="ECO:0000256" key="3">
    <source>
        <dbReference type="ARBA" id="ARBA00022833"/>
    </source>
</evidence>
<organism evidence="6 7">
    <name type="scientific">Sporormia fimetaria CBS 119925</name>
    <dbReference type="NCBI Taxonomy" id="1340428"/>
    <lineage>
        <taxon>Eukaryota</taxon>
        <taxon>Fungi</taxon>
        <taxon>Dikarya</taxon>
        <taxon>Ascomycota</taxon>
        <taxon>Pezizomycotina</taxon>
        <taxon>Dothideomycetes</taxon>
        <taxon>Pleosporomycetidae</taxon>
        <taxon>Pleosporales</taxon>
        <taxon>Sporormiaceae</taxon>
        <taxon>Sporormia</taxon>
    </lineage>
</organism>
<dbReference type="PANTHER" id="PTHR43462">
    <property type="entry name" value="ALANYL-TRNA EDITING PROTEIN"/>
    <property type="match status" value="1"/>
</dbReference>
<dbReference type="OrthoDB" id="288942at2759"/>
<accession>A0A6A6VAI9</accession>
<dbReference type="InterPro" id="IPR018163">
    <property type="entry name" value="Thr/Ala-tRNA-synth_IIc_edit"/>
</dbReference>
<reference evidence="6" key="1">
    <citation type="journal article" date="2020" name="Stud. Mycol.">
        <title>101 Dothideomycetes genomes: a test case for predicting lifestyles and emergence of pathogens.</title>
        <authorList>
            <person name="Haridas S."/>
            <person name="Albert R."/>
            <person name="Binder M."/>
            <person name="Bloem J."/>
            <person name="Labutti K."/>
            <person name="Salamov A."/>
            <person name="Andreopoulos B."/>
            <person name="Baker S."/>
            <person name="Barry K."/>
            <person name="Bills G."/>
            <person name="Bluhm B."/>
            <person name="Cannon C."/>
            <person name="Castanera R."/>
            <person name="Culley D."/>
            <person name="Daum C."/>
            <person name="Ezra D."/>
            <person name="Gonzalez J."/>
            <person name="Henrissat B."/>
            <person name="Kuo A."/>
            <person name="Liang C."/>
            <person name="Lipzen A."/>
            <person name="Lutzoni F."/>
            <person name="Magnuson J."/>
            <person name="Mondo S."/>
            <person name="Nolan M."/>
            <person name="Ohm R."/>
            <person name="Pangilinan J."/>
            <person name="Park H.-J."/>
            <person name="Ramirez L."/>
            <person name="Alfaro M."/>
            <person name="Sun H."/>
            <person name="Tritt A."/>
            <person name="Yoshinaga Y."/>
            <person name="Zwiers L.-H."/>
            <person name="Turgeon B."/>
            <person name="Goodwin S."/>
            <person name="Spatafora J."/>
            <person name="Crous P."/>
            <person name="Grigoriev I."/>
        </authorList>
    </citation>
    <scope>NUCLEOTIDE SEQUENCE</scope>
    <source>
        <strain evidence="6">CBS 119925</strain>
    </source>
</reference>
<dbReference type="SUPFAM" id="SSF55186">
    <property type="entry name" value="ThrRS/AlaRS common domain"/>
    <property type="match status" value="1"/>
</dbReference>
<evidence type="ECO:0000313" key="6">
    <source>
        <dbReference type="EMBL" id="KAF2747622.1"/>
    </source>
</evidence>
<dbReference type="Proteomes" id="UP000799440">
    <property type="component" value="Unassembled WGS sequence"/>
</dbReference>
<feature type="compositionally biased region" description="Polar residues" evidence="4">
    <location>
        <begin position="50"/>
        <end position="65"/>
    </location>
</feature>
<dbReference type="Pfam" id="PF07973">
    <property type="entry name" value="tRNA_SAD"/>
    <property type="match status" value="1"/>
</dbReference>
<dbReference type="InterPro" id="IPR051335">
    <property type="entry name" value="Alanyl-tRNA_Editing_Enzymes"/>
</dbReference>
<evidence type="ECO:0000259" key="5">
    <source>
        <dbReference type="SMART" id="SM00863"/>
    </source>
</evidence>
<dbReference type="GO" id="GO:0043039">
    <property type="term" value="P:tRNA aminoacylation"/>
    <property type="evidence" value="ECO:0007669"/>
    <property type="project" value="InterPro"/>
</dbReference>
<dbReference type="AlphaFoldDB" id="A0A6A6VAI9"/>
<evidence type="ECO:0000256" key="4">
    <source>
        <dbReference type="SAM" id="MobiDB-lite"/>
    </source>
</evidence>
<sequence>MATVAIPSATIVGALACQKDSYLKTLDAEVVSCEEYIPPAPSKPSKAKKTNATSLEGNASSPTPEKSYLLQFTDSVLFPTGGGQPCDHGSITPLQHSSNDNPIPIRDLQRRGLQCLALSPVSLSPGTHIQQSIDFARRWDHMQQHTGQHLLSAIFDTLDLDTLSWSMGAAGEMNYLELPRRPTDDELQAVQQQCNQAIRDNHPITVETGPNPDADHSKLPDDYDPSKGIIRYIRIGMLDHNPCCGTHLKQTSHIGAILLHHMQTIRGTNCRLFFTCGDRALEMARKSIESLKVIGGSLSTGSTPEEVQGGVQRTMDALAEERRRTKKLLSEIASFEGRRMVGEWESGKSVVWCHRPNEGLDFLNVLLAEVKEALAKEKRAAVLSTGQERAAGSIVIVGDKEIVESLSAEVKRVVSSVKGGGKGEKWQGKVTEWKKGELQQLEEVVKG</sequence>
<dbReference type="SMART" id="SM00863">
    <property type="entry name" value="tRNA_SAD"/>
    <property type="match status" value="1"/>
</dbReference>
<dbReference type="GO" id="GO:0002196">
    <property type="term" value="F:Ser-tRNA(Ala) deacylase activity"/>
    <property type="evidence" value="ECO:0007669"/>
    <property type="project" value="TreeGrafter"/>
</dbReference>
<dbReference type="GO" id="GO:0004812">
    <property type="term" value="F:aminoacyl-tRNA ligase activity"/>
    <property type="evidence" value="ECO:0007669"/>
    <property type="project" value="InterPro"/>
</dbReference>
<evidence type="ECO:0000256" key="1">
    <source>
        <dbReference type="ARBA" id="ARBA00001947"/>
    </source>
</evidence>
<dbReference type="Gene3D" id="3.30.980.10">
    <property type="entry name" value="Threonyl-trna Synthetase, Chain A, domain 2"/>
    <property type="match status" value="1"/>
</dbReference>